<dbReference type="GO" id="GO:0005829">
    <property type="term" value="C:cytosol"/>
    <property type="evidence" value="ECO:0007669"/>
    <property type="project" value="TreeGrafter"/>
</dbReference>
<dbReference type="EMBL" id="MQWB01000001">
    <property type="protein sequence ID" value="OZC03489.1"/>
    <property type="molecule type" value="Genomic_DNA"/>
</dbReference>
<dbReference type="RefSeq" id="WP_094548904.1">
    <property type="nucleotide sequence ID" value="NZ_MQWB01000001.1"/>
</dbReference>
<evidence type="ECO:0000256" key="5">
    <source>
        <dbReference type="PIRNR" id="PIRNR006443"/>
    </source>
</evidence>
<dbReference type="OrthoDB" id="9794429at2"/>
<comment type="similarity">
    <text evidence="3 5">Belongs to the MoaB/Mog family.</text>
</comment>
<comment type="caution">
    <text evidence="7">The sequence shown here is derived from an EMBL/GenBank/DDBJ whole genome shotgun (WGS) entry which is preliminary data.</text>
</comment>
<protein>
    <recommendedName>
        <fullName evidence="4 5">Molybdenum cofactor biosynthesis protein B</fullName>
    </recommendedName>
</protein>
<feature type="domain" description="MoaB/Mog" evidence="6">
    <location>
        <begin position="18"/>
        <end position="166"/>
    </location>
</feature>
<comment type="function">
    <text evidence="1 5">May be involved in the biosynthesis of molybdopterin.</text>
</comment>
<evidence type="ECO:0000256" key="2">
    <source>
        <dbReference type="ARBA" id="ARBA00005046"/>
    </source>
</evidence>
<dbReference type="InterPro" id="IPR001453">
    <property type="entry name" value="MoaB/Mog_dom"/>
</dbReference>
<reference evidence="7 8" key="1">
    <citation type="submission" date="2016-11" db="EMBL/GenBank/DDBJ databases">
        <title>Study of marine rhodopsin-containing bacteria.</title>
        <authorList>
            <person name="Yoshizawa S."/>
            <person name="Kumagai Y."/>
            <person name="Kogure K."/>
        </authorList>
    </citation>
    <scope>NUCLEOTIDE SEQUENCE [LARGE SCALE GENOMIC DNA]</scope>
    <source>
        <strain evidence="7 8">SG-29</strain>
    </source>
</reference>
<dbReference type="Gene3D" id="3.40.980.10">
    <property type="entry name" value="MoaB/Mog-like domain"/>
    <property type="match status" value="1"/>
</dbReference>
<evidence type="ECO:0000256" key="3">
    <source>
        <dbReference type="ARBA" id="ARBA00006112"/>
    </source>
</evidence>
<keyword evidence="5" id="KW-0501">Molybdenum cofactor biosynthesis</keyword>
<evidence type="ECO:0000256" key="4">
    <source>
        <dbReference type="ARBA" id="ARBA00015262"/>
    </source>
</evidence>
<dbReference type="FunFam" id="3.40.980.10:FF:000006">
    <property type="entry name" value="Molybdenum cofactor biosynthesis protein B"/>
    <property type="match status" value="1"/>
</dbReference>
<comment type="pathway">
    <text evidence="2 5">Cofactor biosynthesis; molybdopterin biosynthesis.</text>
</comment>
<accession>A0A259U0G6</accession>
<proteinExistence type="inferred from homology"/>
<evidence type="ECO:0000313" key="8">
    <source>
        <dbReference type="Proteomes" id="UP000216446"/>
    </source>
</evidence>
<dbReference type="FunCoup" id="A0A259U0G6">
    <property type="interactions" value="235"/>
</dbReference>
<dbReference type="InParanoid" id="A0A259U0G6"/>
<name>A0A259U0G6_9BACT</name>
<dbReference type="Pfam" id="PF00994">
    <property type="entry name" value="MoCF_biosynth"/>
    <property type="match status" value="1"/>
</dbReference>
<dbReference type="PANTHER" id="PTHR43232">
    <property type="entry name" value="MOLYBDENUM COFACTOR BIOSYNTHESIS PROTEIN B"/>
    <property type="match status" value="1"/>
</dbReference>
<dbReference type="PANTHER" id="PTHR43232:SF2">
    <property type="entry name" value="MOLYBDENUM COFACTOR BIOSYNTHESIS PROTEIN B"/>
    <property type="match status" value="1"/>
</dbReference>
<dbReference type="SUPFAM" id="SSF53218">
    <property type="entry name" value="Molybdenum cofactor biosynthesis proteins"/>
    <property type="match status" value="1"/>
</dbReference>
<dbReference type="AlphaFoldDB" id="A0A259U0G6"/>
<keyword evidence="8" id="KW-1185">Reference proteome</keyword>
<dbReference type="SMART" id="SM00852">
    <property type="entry name" value="MoCF_biosynth"/>
    <property type="match status" value="1"/>
</dbReference>
<organism evidence="7 8">
    <name type="scientific">Rubricoccus marinus</name>
    <dbReference type="NCBI Taxonomy" id="716817"/>
    <lineage>
        <taxon>Bacteria</taxon>
        <taxon>Pseudomonadati</taxon>
        <taxon>Rhodothermota</taxon>
        <taxon>Rhodothermia</taxon>
        <taxon>Rhodothermales</taxon>
        <taxon>Rubricoccaceae</taxon>
        <taxon>Rubricoccus</taxon>
    </lineage>
</organism>
<dbReference type="InterPro" id="IPR036425">
    <property type="entry name" value="MoaB/Mog-like_dom_sf"/>
</dbReference>
<evidence type="ECO:0000256" key="1">
    <source>
        <dbReference type="ARBA" id="ARBA00003487"/>
    </source>
</evidence>
<dbReference type="PIRSF" id="PIRSF006443">
    <property type="entry name" value="MoaB"/>
    <property type="match status" value="1"/>
</dbReference>
<sequence length="180" mass="19367">MSVHEHRAAAPNSSISCAVVTVSDTRTKETDASGDLIKDRLREAGHLITFSRIVPDDAEEVRSVLLHLAGEVEVVITSGGTGIATRDRTVEVADRLIQKPLPGFGEIFRMLSFETIGAAAMLTRATAGLYGPEDGDADTLLFCCPGSPDAVTLAMDRLIVPELPHTVWEVVRQMRTTPEA</sequence>
<dbReference type="UniPathway" id="UPA00344"/>
<dbReference type="NCBIfam" id="TIGR00177">
    <property type="entry name" value="molyb_syn"/>
    <property type="match status" value="1"/>
</dbReference>
<dbReference type="Proteomes" id="UP000216446">
    <property type="component" value="Unassembled WGS sequence"/>
</dbReference>
<dbReference type="GO" id="GO:0006777">
    <property type="term" value="P:Mo-molybdopterin cofactor biosynthetic process"/>
    <property type="evidence" value="ECO:0007669"/>
    <property type="project" value="UniProtKB-UniRule"/>
</dbReference>
<evidence type="ECO:0000313" key="7">
    <source>
        <dbReference type="EMBL" id="OZC03489.1"/>
    </source>
</evidence>
<dbReference type="CDD" id="cd00886">
    <property type="entry name" value="MogA_MoaB"/>
    <property type="match status" value="1"/>
</dbReference>
<gene>
    <name evidence="7" type="ORF">BSZ36_11150</name>
</gene>
<dbReference type="InterPro" id="IPR012245">
    <property type="entry name" value="MoaB"/>
</dbReference>
<evidence type="ECO:0000259" key="6">
    <source>
        <dbReference type="SMART" id="SM00852"/>
    </source>
</evidence>